<reference evidence="1" key="1">
    <citation type="journal article" date="2021" name="PeerJ">
        <title>Extensive microbial diversity within the chicken gut microbiome revealed by metagenomics and culture.</title>
        <authorList>
            <person name="Gilroy R."/>
            <person name="Ravi A."/>
            <person name="Getino M."/>
            <person name="Pursley I."/>
            <person name="Horton D.L."/>
            <person name="Alikhan N.F."/>
            <person name="Baker D."/>
            <person name="Gharbi K."/>
            <person name="Hall N."/>
            <person name="Watson M."/>
            <person name="Adriaenssens E.M."/>
            <person name="Foster-Nyarko E."/>
            <person name="Jarju S."/>
            <person name="Secka A."/>
            <person name="Antonio M."/>
            <person name="Oren A."/>
            <person name="Chaudhuri R.R."/>
            <person name="La Ragione R."/>
            <person name="Hildebrand F."/>
            <person name="Pallen M.J."/>
        </authorList>
    </citation>
    <scope>NUCLEOTIDE SEQUENCE</scope>
    <source>
        <strain evidence="1">CHK180-15479</strain>
    </source>
</reference>
<dbReference type="Pfam" id="PF13328">
    <property type="entry name" value="HD_4"/>
    <property type="match status" value="1"/>
</dbReference>
<accession>A0A9D2SIK6</accession>
<dbReference type="AlphaFoldDB" id="A0A9D2SIK6"/>
<dbReference type="PANTHER" id="PTHR46246:SF1">
    <property type="entry name" value="GUANOSINE-3',5'-BIS(DIPHOSPHATE) 3'-PYROPHOSPHOHYDROLASE MESH1"/>
    <property type="match status" value="1"/>
</dbReference>
<protein>
    <submittedName>
        <fullName evidence="1">HD domain-containing protein</fullName>
    </submittedName>
</protein>
<dbReference type="PANTHER" id="PTHR46246">
    <property type="entry name" value="GUANOSINE-3',5'-BIS(DIPHOSPHATE) 3'-PYROPHOSPHOHYDROLASE MESH1"/>
    <property type="match status" value="1"/>
</dbReference>
<reference evidence="1" key="2">
    <citation type="submission" date="2021-04" db="EMBL/GenBank/DDBJ databases">
        <authorList>
            <person name="Gilroy R."/>
        </authorList>
    </citation>
    <scope>NUCLEOTIDE SEQUENCE</scope>
    <source>
        <strain evidence="1">CHK180-15479</strain>
    </source>
</reference>
<dbReference type="Gene3D" id="1.10.3210.10">
    <property type="entry name" value="Hypothetical protein af1432"/>
    <property type="match status" value="1"/>
</dbReference>
<proteinExistence type="predicted"/>
<dbReference type="SUPFAM" id="SSF109604">
    <property type="entry name" value="HD-domain/PDEase-like"/>
    <property type="match status" value="1"/>
</dbReference>
<dbReference type="InterPro" id="IPR052194">
    <property type="entry name" value="MESH1"/>
</dbReference>
<gene>
    <name evidence="1" type="ORF">H9704_10185</name>
</gene>
<evidence type="ECO:0000313" key="2">
    <source>
        <dbReference type="Proteomes" id="UP000823910"/>
    </source>
</evidence>
<name>A0A9D2SIK6_9FIRM</name>
<dbReference type="Proteomes" id="UP000823910">
    <property type="component" value="Unassembled WGS sequence"/>
</dbReference>
<dbReference type="EMBL" id="DWWT01000050">
    <property type="protein sequence ID" value="HJC06504.1"/>
    <property type="molecule type" value="Genomic_DNA"/>
</dbReference>
<comment type="caution">
    <text evidence="1">The sequence shown here is derived from an EMBL/GenBank/DDBJ whole genome shotgun (WGS) entry which is preliminary data.</text>
</comment>
<sequence>MEKDNMSIPFKEEFDKNDTEKYIKSYMFIKGYAVAKKLPQTLVALSLARRLHEGQHRKDGAPYISHPLKVCSTLINYGIDDDVTLAAALLHDVLEDCGDKLPLEGAELEVKYRISGEVVDIIRVLTKESGLDDHELSVYFKRIAENPKAALIKLSDRLHNSSTLYNLSYEKLKKYLRETDMFLIPMASYCKRYYPEYTNAFNILKSNIYSLNHSMTIMMERFEEMLAAREECVQ</sequence>
<dbReference type="GO" id="GO:0008893">
    <property type="term" value="F:guanosine-3',5'-bis(diphosphate) 3'-diphosphatase activity"/>
    <property type="evidence" value="ECO:0007669"/>
    <property type="project" value="TreeGrafter"/>
</dbReference>
<organism evidence="1 2">
    <name type="scientific">Candidatus Enterocloster excrementipullorum</name>
    <dbReference type="NCBI Taxonomy" id="2838559"/>
    <lineage>
        <taxon>Bacteria</taxon>
        <taxon>Bacillati</taxon>
        <taxon>Bacillota</taxon>
        <taxon>Clostridia</taxon>
        <taxon>Lachnospirales</taxon>
        <taxon>Lachnospiraceae</taxon>
        <taxon>Enterocloster</taxon>
    </lineage>
</organism>
<evidence type="ECO:0000313" key="1">
    <source>
        <dbReference type="EMBL" id="HJC06504.1"/>
    </source>
</evidence>